<proteinExistence type="predicted"/>
<dbReference type="STRING" id="234267.Acid_2523"/>
<dbReference type="InterPro" id="IPR027826">
    <property type="entry name" value="DUF4431"/>
</dbReference>
<dbReference type="AlphaFoldDB" id="Q024R4"/>
<evidence type="ECO:0000313" key="2">
    <source>
        <dbReference type="EMBL" id="ABJ83512.1"/>
    </source>
</evidence>
<dbReference type="Pfam" id="PF14485">
    <property type="entry name" value="DUF4431"/>
    <property type="match status" value="1"/>
</dbReference>
<accession>Q024R4</accession>
<dbReference type="InParanoid" id="Q024R4"/>
<dbReference type="KEGG" id="sus:Acid_2523"/>
<name>Q024R4_SOLUE</name>
<protein>
    <recommendedName>
        <fullName evidence="1">DUF4431 domain-containing protein</fullName>
    </recommendedName>
</protein>
<sequence precursor="true">MSKYALLQLLFMASSFGQNCIQYGTAATVSGRLSVVDESGYNQFIALNLQRPICTTPDSRKGLEWERGQTGVRVIQAGVYGSDDASEALRDRLNRLVGHSVTIKGALFPAQTGYHRTDVQLGVEAVNPLDSSGRDALQLPPVPFKAREVAAYDVTVNAGKRLVVEAREARSEDLLIPGDKYVTHWMTGGEVLYVNCLDGYDRKLISTTEKDGGICFDGDLCGLSAFPKKPVIIRFRCTKKP</sequence>
<reference evidence="2" key="1">
    <citation type="submission" date="2006-10" db="EMBL/GenBank/DDBJ databases">
        <title>Complete sequence of Solibacter usitatus Ellin6076.</title>
        <authorList>
            <consortium name="US DOE Joint Genome Institute"/>
            <person name="Copeland A."/>
            <person name="Lucas S."/>
            <person name="Lapidus A."/>
            <person name="Barry K."/>
            <person name="Detter J.C."/>
            <person name="Glavina del Rio T."/>
            <person name="Hammon N."/>
            <person name="Israni S."/>
            <person name="Dalin E."/>
            <person name="Tice H."/>
            <person name="Pitluck S."/>
            <person name="Thompson L.S."/>
            <person name="Brettin T."/>
            <person name="Bruce D."/>
            <person name="Han C."/>
            <person name="Tapia R."/>
            <person name="Gilna P."/>
            <person name="Schmutz J."/>
            <person name="Larimer F."/>
            <person name="Land M."/>
            <person name="Hauser L."/>
            <person name="Kyrpides N."/>
            <person name="Mikhailova N."/>
            <person name="Janssen P.H."/>
            <person name="Kuske C.R."/>
            <person name="Richardson P."/>
        </authorList>
    </citation>
    <scope>NUCLEOTIDE SEQUENCE</scope>
    <source>
        <strain evidence="2">Ellin6076</strain>
    </source>
</reference>
<dbReference type="EMBL" id="CP000473">
    <property type="protein sequence ID" value="ABJ83512.1"/>
    <property type="molecule type" value="Genomic_DNA"/>
</dbReference>
<gene>
    <name evidence="2" type="ordered locus">Acid_2523</name>
</gene>
<organism evidence="2">
    <name type="scientific">Solibacter usitatus (strain Ellin6076)</name>
    <dbReference type="NCBI Taxonomy" id="234267"/>
    <lineage>
        <taxon>Bacteria</taxon>
        <taxon>Pseudomonadati</taxon>
        <taxon>Acidobacteriota</taxon>
        <taxon>Terriglobia</taxon>
        <taxon>Bryobacterales</taxon>
        <taxon>Solibacteraceae</taxon>
        <taxon>Candidatus Solibacter</taxon>
    </lineage>
</organism>
<feature type="domain" description="DUF4431" evidence="1">
    <location>
        <begin position="87"/>
        <end position="127"/>
    </location>
</feature>
<dbReference type="HOGENOM" id="CLU_1151198_0_0_0"/>
<evidence type="ECO:0000259" key="1">
    <source>
        <dbReference type="Pfam" id="PF14485"/>
    </source>
</evidence>